<dbReference type="Pfam" id="PF00372">
    <property type="entry name" value="Hemocyanin_M"/>
    <property type="match status" value="1"/>
</dbReference>
<dbReference type="PANTHER" id="PTHR11511">
    <property type="entry name" value="LARVAL STORAGE PROTEIN/PHENOLOXIDASE"/>
    <property type="match status" value="1"/>
</dbReference>
<dbReference type="Pfam" id="PF03723">
    <property type="entry name" value="Hemocyanin_C"/>
    <property type="match status" value="1"/>
</dbReference>
<evidence type="ECO:0008006" key="8">
    <source>
        <dbReference type="Google" id="ProtNLM"/>
    </source>
</evidence>
<evidence type="ECO:0000259" key="5">
    <source>
        <dbReference type="Pfam" id="PF03723"/>
    </source>
</evidence>
<dbReference type="Gene3D" id="1.20.1370.10">
    <property type="entry name" value="Hemocyanin, N-terminal domain"/>
    <property type="match status" value="1"/>
</dbReference>
<dbReference type="PROSITE" id="PS00210">
    <property type="entry name" value="HEMOCYANIN_2"/>
    <property type="match status" value="1"/>
</dbReference>
<gene>
    <name evidence="6" type="ORF">XYLVIOL_LOCUS5238</name>
</gene>
<feature type="domain" description="Hemocyanin middle" evidence="3">
    <location>
        <begin position="154"/>
        <end position="424"/>
    </location>
</feature>
<evidence type="ECO:0000256" key="1">
    <source>
        <dbReference type="ARBA" id="ARBA00022761"/>
    </source>
</evidence>
<dbReference type="EMBL" id="CAXAJV020001292">
    <property type="protein sequence ID" value="CAL7941863.1"/>
    <property type="molecule type" value="Genomic_DNA"/>
</dbReference>
<keyword evidence="2" id="KW-0732">Signal</keyword>
<dbReference type="PRINTS" id="PR00187">
    <property type="entry name" value="HAEMOCYANIN"/>
</dbReference>
<comment type="caution">
    <text evidence="6">The sequence shown here is derived from an EMBL/GenBank/DDBJ whole genome shotgun (WGS) entry which is preliminary data.</text>
</comment>
<dbReference type="Gene3D" id="1.10.1280.10">
    <property type="entry name" value="Di-copper center containing domain from catechol oxidase"/>
    <property type="match status" value="1"/>
</dbReference>
<feature type="chain" id="PRO_5045630522" description="Hexamerin" evidence="2">
    <location>
        <begin position="21"/>
        <end position="677"/>
    </location>
</feature>
<dbReference type="InterPro" id="IPR037020">
    <property type="entry name" value="Hemocyanin_C_sf"/>
</dbReference>
<keyword evidence="1" id="KW-0758">Storage protein</keyword>
<feature type="domain" description="Hemocyanin N-terminal" evidence="4">
    <location>
        <begin position="27"/>
        <end position="148"/>
    </location>
</feature>
<feature type="signal peptide" evidence="2">
    <location>
        <begin position="1"/>
        <end position="20"/>
    </location>
</feature>
<dbReference type="InterPro" id="IPR014756">
    <property type="entry name" value="Ig_E-set"/>
</dbReference>
<dbReference type="SUPFAM" id="SSF48050">
    <property type="entry name" value="Hemocyanin, N-terminal domain"/>
    <property type="match status" value="1"/>
</dbReference>
<dbReference type="InterPro" id="IPR005204">
    <property type="entry name" value="Hemocyanin_N"/>
</dbReference>
<dbReference type="InterPro" id="IPR008922">
    <property type="entry name" value="Di-copper_centre_dom_sf"/>
</dbReference>
<evidence type="ECO:0000313" key="7">
    <source>
        <dbReference type="Proteomes" id="UP001642520"/>
    </source>
</evidence>
<proteinExistence type="predicted"/>
<dbReference type="InterPro" id="IPR036697">
    <property type="entry name" value="Hemocyanin_N_sf"/>
</dbReference>
<dbReference type="InterPro" id="IPR005203">
    <property type="entry name" value="Hemocyanin_C"/>
</dbReference>
<dbReference type="SUPFAM" id="SSF48056">
    <property type="entry name" value="Di-copper centre-containing domain"/>
    <property type="match status" value="1"/>
</dbReference>
<evidence type="ECO:0000313" key="6">
    <source>
        <dbReference type="EMBL" id="CAL7941863.1"/>
    </source>
</evidence>
<dbReference type="PANTHER" id="PTHR11511:SF5">
    <property type="entry name" value="FAT-BODY PROTEIN 1-RELATED"/>
    <property type="match status" value="1"/>
</dbReference>
<reference evidence="6 7" key="1">
    <citation type="submission" date="2024-08" db="EMBL/GenBank/DDBJ databases">
        <authorList>
            <person name="Will J Nash"/>
            <person name="Angela Man"/>
            <person name="Seanna McTaggart"/>
            <person name="Kendall Baker"/>
            <person name="Tom Barker"/>
            <person name="Leah Catchpole"/>
            <person name="Alex Durrant"/>
            <person name="Karim Gharbi"/>
            <person name="Naomi Irish"/>
            <person name="Gemy Kaithakottil"/>
            <person name="Debby Ku"/>
            <person name="Aaliyah Providence"/>
            <person name="Felix Shaw"/>
            <person name="David Swarbreck"/>
            <person name="Chris Watkins"/>
            <person name="Ann M. McCartney"/>
            <person name="Giulio Formenti"/>
            <person name="Alice Mouton"/>
            <person name="Noel Vella"/>
            <person name="Bjorn M von Reumont"/>
            <person name="Adriana Vella"/>
            <person name="Wilfried Haerty"/>
        </authorList>
    </citation>
    <scope>NUCLEOTIDE SEQUENCE [LARGE SCALE GENOMIC DNA]</scope>
</reference>
<dbReference type="Pfam" id="PF03722">
    <property type="entry name" value="Hemocyanin_N"/>
    <property type="match status" value="1"/>
</dbReference>
<dbReference type="InterPro" id="IPR000896">
    <property type="entry name" value="Hemocyanin/hexamerin_mid_dom"/>
</dbReference>
<organism evidence="6 7">
    <name type="scientific">Xylocopa violacea</name>
    <name type="common">Violet carpenter bee</name>
    <name type="synonym">Apis violacea</name>
    <dbReference type="NCBI Taxonomy" id="135666"/>
    <lineage>
        <taxon>Eukaryota</taxon>
        <taxon>Metazoa</taxon>
        <taxon>Ecdysozoa</taxon>
        <taxon>Arthropoda</taxon>
        <taxon>Hexapoda</taxon>
        <taxon>Insecta</taxon>
        <taxon>Pterygota</taxon>
        <taxon>Neoptera</taxon>
        <taxon>Endopterygota</taxon>
        <taxon>Hymenoptera</taxon>
        <taxon>Apocrita</taxon>
        <taxon>Aculeata</taxon>
        <taxon>Apoidea</taxon>
        <taxon>Anthophila</taxon>
        <taxon>Apidae</taxon>
        <taxon>Xylocopa</taxon>
        <taxon>Xylocopa</taxon>
    </lineage>
</organism>
<sequence>MKLTFIVLAILCLTAQHIFGKVADEIYLKKQKNVYQLFWHVDQPTVYFPELAPIAHDFDITKHIDEYDDKNAVNEFINMKNDMLPRGYMFTVMDPDVRHQTVVLFRVLYSAKTFDLFYKTAVWARFNVNEYMFVYTLSTAVIQRQDTRYIKIPPMYEVLPHFFFDNEVIQKAYSIAMGDNSSATVVVTGNTIVHRIPANYSGWFVQRHNIPENKLSYFTEDVGLNAFYFLINHEFPFFMTGNETSFAQARGDYYFFVHRQLLARYYLERLSHNMGEINYVSLNNPIEIGFYPTMHFRNGFSFPHRETGSHLTTTDEDSLQTIKDLHTRISTAIDVGYVLDKNGERVNIYTKKGLNILGNIVQGNADSVNTQLYGHLDRLLRRTLGYGSHSKVKYQFVPSALEIYCTSMRDPMFFSLYKNILSYYHSYKENLPKYTREELNFPGVKIESVKVTNLSTYFDDFDSLLSNGVSIRNQEEANKMLIIARQKRLNHEAFSYHITVNSDTKTKATVHVFLGPKYDEFGYEVDLQRHYMNFVLLDKWHVDLQAGSHTINRDSRDFSFAVPDEASSHVYYERITSALENRGSFEYSVHPYGFPMRLQLPKGKKGGMPYQLFVMLSPFDEVNAYKWNSPVRGTFIVDNHPMGFPLDRPIDPLHFFVPNMHFKDVTVYHEHLETPST</sequence>
<accession>A0ABP1NLF7</accession>
<dbReference type="SUPFAM" id="SSF81296">
    <property type="entry name" value="E set domains"/>
    <property type="match status" value="1"/>
</dbReference>
<dbReference type="Proteomes" id="UP001642520">
    <property type="component" value="Unassembled WGS sequence"/>
</dbReference>
<name>A0ABP1NLF7_XYLVO</name>
<dbReference type="InterPro" id="IPR013788">
    <property type="entry name" value="Hemocyanin/hexamerin"/>
</dbReference>
<feature type="domain" description="Hemocyanin C-terminal" evidence="5">
    <location>
        <begin position="433"/>
        <end position="669"/>
    </location>
</feature>
<evidence type="ECO:0000256" key="2">
    <source>
        <dbReference type="SAM" id="SignalP"/>
    </source>
</evidence>
<keyword evidence="7" id="KW-1185">Reference proteome</keyword>
<evidence type="ECO:0000259" key="3">
    <source>
        <dbReference type="Pfam" id="PF00372"/>
    </source>
</evidence>
<dbReference type="Gene3D" id="2.60.40.1520">
    <property type="entry name" value="Hemocyanin, C-terminal domain"/>
    <property type="match status" value="1"/>
</dbReference>
<protein>
    <recommendedName>
        <fullName evidence="8">Hexamerin</fullName>
    </recommendedName>
</protein>
<evidence type="ECO:0000259" key="4">
    <source>
        <dbReference type="Pfam" id="PF03722"/>
    </source>
</evidence>